<feature type="chain" id="PRO_5043384513" description="peptidylprolyl isomerase" evidence="8">
    <location>
        <begin position="26"/>
        <end position="512"/>
    </location>
</feature>
<keyword evidence="11" id="KW-1185">Reference proteome</keyword>
<feature type="transmembrane region" description="Helical" evidence="7">
    <location>
        <begin position="206"/>
        <end position="228"/>
    </location>
</feature>
<dbReference type="InterPro" id="IPR022127">
    <property type="entry name" value="STIMATE/YPL162C"/>
</dbReference>
<dbReference type="InterPro" id="IPR046357">
    <property type="entry name" value="PPIase_dom_sf"/>
</dbReference>
<evidence type="ECO:0000259" key="9">
    <source>
        <dbReference type="PROSITE" id="PS50059"/>
    </source>
</evidence>
<organism evidence="10 11">
    <name type="scientific">Saxophila tyrrhenica</name>
    <dbReference type="NCBI Taxonomy" id="1690608"/>
    <lineage>
        <taxon>Eukaryota</taxon>
        <taxon>Fungi</taxon>
        <taxon>Dikarya</taxon>
        <taxon>Ascomycota</taxon>
        <taxon>Pezizomycotina</taxon>
        <taxon>Dothideomycetes</taxon>
        <taxon>Dothideomycetidae</taxon>
        <taxon>Mycosphaerellales</taxon>
        <taxon>Extremaceae</taxon>
        <taxon>Saxophila</taxon>
    </lineage>
</organism>
<feature type="compositionally biased region" description="Basic and acidic residues" evidence="6">
    <location>
        <begin position="171"/>
        <end position="183"/>
    </location>
</feature>
<evidence type="ECO:0000313" key="10">
    <source>
        <dbReference type="EMBL" id="KAK5169066.1"/>
    </source>
</evidence>
<dbReference type="FunFam" id="3.10.50.40:FF:000006">
    <property type="entry name" value="Peptidyl-prolyl cis-trans isomerase"/>
    <property type="match status" value="1"/>
</dbReference>
<protein>
    <recommendedName>
        <fullName evidence="2 5">peptidylprolyl isomerase</fullName>
        <ecNumber evidence="2 5">5.2.1.8</ecNumber>
    </recommendedName>
</protein>
<evidence type="ECO:0000256" key="8">
    <source>
        <dbReference type="SAM" id="SignalP"/>
    </source>
</evidence>
<keyword evidence="7" id="KW-1133">Transmembrane helix</keyword>
<dbReference type="GeneID" id="89927715"/>
<dbReference type="Proteomes" id="UP001337655">
    <property type="component" value="Unassembled WGS sequence"/>
</dbReference>
<dbReference type="PANTHER" id="PTHR31735:SF1">
    <property type="entry name" value="VACUOLAR MEMBRANE PROTEIN YPL162C"/>
    <property type="match status" value="1"/>
</dbReference>
<keyword evidence="4 5" id="KW-0413">Isomerase</keyword>
<keyword evidence="7" id="KW-0472">Membrane</keyword>
<feature type="transmembrane region" description="Helical" evidence="7">
    <location>
        <begin position="305"/>
        <end position="325"/>
    </location>
</feature>
<dbReference type="PANTHER" id="PTHR31735">
    <property type="entry name" value="VACUOLAR MEMBRANE PROTEIN YPL162C"/>
    <property type="match status" value="1"/>
</dbReference>
<gene>
    <name evidence="10" type="ORF">LTR77_006375</name>
</gene>
<dbReference type="RefSeq" id="XP_064658532.1">
    <property type="nucleotide sequence ID" value="XM_064803617.1"/>
</dbReference>
<accession>A0AAV9P7Q1</accession>
<evidence type="ECO:0000256" key="1">
    <source>
        <dbReference type="ARBA" id="ARBA00000971"/>
    </source>
</evidence>
<feature type="domain" description="PPIase FKBP-type" evidence="9">
    <location>
        <begin position="47"/>
        <end position="136"/>
    </location>
</feature>
<feature type="region of interest" description="Disordered" evidence="6">
    <location>
        <begin position="147"/>
        <end position="194"/>
    </location>
</feature>
<reference evidence="10 11" key="1">
    <citation type="submission" date="2023-08" db="EMBL/GenBank/DDBJ databases">
        <title>Black Yeasts Isolated from many extreme environments.</title>
        <authorList>
            <person name="Coleine C."/>
            <person name="Stajich J.E."/>
            <person name="Selbmann L."/>
        </authorList>
    </citation>
    <scope>NUCLEOTIDE SEQUENCE [LARGE SCALE GENOMIC DNA]</scope>
    <source>
        <strain evidence="10 11">CCFEE 5935</strain>
    </source>
</reference>
<evidence type="ECO:0000256" key="3">
    <source>
        <dbReference type="ARBA" id="ARBA00023110"/>
    </source>
</evidence>
<dbReference type="PROSITE" id="PS50059">
    <property type="entry name" value="FKBP_PPIASE"/>
    <property type="match status" value="1"/>
</dbReference>
<dbReference type="AlphaFoldDB" id="A0AAV9P7Q1"/>
<evidence type="ECO:0000256" key="4">
    <source>
        <dbReference type="ARBA" id="ARBA00023235"/>
    </source>
</evidence>
<dbReference type="SUPFAM" id="SSF54534">
    <property type="entry name" value="FKBP-like"/>
    <property type="match status" value="1"/>
</dbReference>
<evidence type="ECO:0000256" key="2">
    <source>
        <dbReference type="ARBA" id="ARBA00013194"/>
    </source>
</evidence>
<dbReference type="InterPro" id="IPR001179">
    <property type="entry name" value="PPIase_FKBP_dom"/>
</dbReference>
<comment type="catalytic activity">
    <reaction evidence="1 5">
        <text>[protein]-peptidylproline (omega=180) = [protein]-peptidylproline (omega=0)</text>
        <dbReference type="Rhea" id="RHEA:16237"/>
        <dbReference type="Rhea" id="RHEA-COMP:10747"/>
        <dbReference type="Rhea" id="RHEA-COMP:10748"/>
        <dbReference type="ChEBI" id="CHEBI:83833"/>
        <dbReference type="ChEBI" id="CHEBI:83834"/>
        <dbReference type="EC" id="5.2.1.8"/>
    </reaction>
</comment>
<keyword evidence="7" id="KW-0812">Transmembrane</keyword>
<comment type="caution">
    <text evidence="10">The sequence shown here is derived from an EMBL/GenBank/DDBJ whole genome shotgun (WGS) entry which is preliminary data.</text>
</comment>
<evidence type="ECO:0000313" key="11">
    <source>
        <dbReference type="Proteomes" id="UP001337655"/>
    </source>
</evidence>
<proteinExistence type="predicted"/>
<feature type="transmembrane region" description="Helical" evidence="7">
    <location>
        <begin position="366"/>
        <end position="386"/>
    </location>
</feature>
<dbReference type="Pfam" id="PF12400">
    <property type="entry name" value="STIMATE"/>
    <property type="match status" value="1"/>
</dbReference>
<feature type="transmembrane region" description="Helical" evidence="7">
    <location>
        <begin position="249"/>
        <end position="267"/>
    </location>
</feature>
<keyword evidence="3 5" id="KW-0697">Rotamase</keyword>
<dbReference type="GO" id="GO:0003755">
    <property type="term" value="F:peptidyl-prolyl cis-trans isomerase activity"/>
    <property type="evidence" value="ECO:0007669"/>
    <property type="project" value="UniProtKB-KW"/>
</dbReference>
<dbReference type="Pfam" id="PF00254">
    <property type="entry name" value="FKBP_C"/>
    <property type="match status" value="1"/>
</dbReference>
<name>A0AAV9P7Q1_9PEZI</name>
<keyword evidence="8" id="KW-0732">Signal</keyword>
<feature type="compositionally biased region" description="Acidic residues" evidence="6">
    <location>
        <begin position="450"/>
        <end position="466"/>
    </location>
</feature>
<sequence length="512" mass="55769">MRSLSNLPASLLALLSTIYLPPTLASPSDLKIEATTLTTCSRPSRNGDKLSIHYKGTLQSTGVEFDESYRRGAPFSFTLGAGQVISGWDEGLLDMCPGEARNLTIPPEMAYGDRGAPPAIPGGATLVFETKLVEIIGVEQESVTQAAETKTEGAISIETSPPVPPPGWSGKGEKEETEKDKTPTLEGTPLTSVPASPLVKEGECHLLGPFALIVQAALGGLALLGLVYKRWREVNKRPWKIWFFDVSKQVVGSMLLHVLNILMSMTGSGELIDNAKHAASKSSDSSTASDNTNQGGRATPNPCSFYILNLGIDTTVGIPVLYLFLKVLHVAFRYTPLARPPQSIKSGHYNEPGESPRTTWWLKQSLIYFIGLVGMKAFVFLLFRILPWLPWVGDWALRWTEGNEALQLAFAMFIFPLAMNAVQYWIIDSFIMDRSRVKNDGQGYQPIQSGDDEEGGGGVDSEDTVTEESVQGKGSGEDVRPPPLEEVNPTPIPDYESEDDHKGSGSRRQSRS</sequence>
<evidence type="ECO:0000256" key="7">
    <source>
        <dbReference type="SAM" id="Phobius"/>
    </source>
</evidence>
<evidence type="ECO:0000256" key="5">
    <source>
        <dbReference type="PROSITE-ProRule" id="PRU00277"/>
    </source>
</evidence>
<dbReference type="Gene3D" id="3.10.50.40">
    <property type="match status" value="1"/>
</dbReference>
<dbReference type="GO" id="GO:0016020">
    <property type="term" value="C:membrane"/>
    <property type="evidence" value="ECO:0007669"/>
    <property type="project" value="TreeGrafter"/>
</dbReference>
<evidence type="ECO:0000256" key="6">
    <source>
        <dbReference type="SAM" id="MobiDB-lite"/>
    </source>
</evidence>
<feature type="region of interest" description="Disordered" evidence="6">
    <location>
        <begin position="441"/>
        <end position="512"/>
    </location>
</feature>
<dbReference type="EC" id="5.2.1.8" evidence="2 5"/>
<dbReference type="EMBL" id="JAVRRT010000009">
    <property type="protein sequence ID" value="KAK5169066.1"/>
    <property type="molecule type" value="Genomic_DNA"/>
</dbReference>
<feature type="transmembrane region" description="Helical" evidence="7">
    <location>
        <begin position="406"/>
        <end position="427"/>
    </location>
</feature>
<feature type="signal peptide" evidence="8">
    <location>
        <begin position="1"/>
        <end position="25"/>
    </location>
</feature>